<name>A0A485M4X9_9ZZZZ</name>
<reference evidence="1" key="1">
    <citation type="submission" date="2019-03" db="EMBL/GenBank/DDBJ databases">
        <authorList>
            <person name="Hao L."/>
        </authorList>
    </citation>
    <scope>NUCLEOTIDE SEQUENCE</scope>
</reference>
<organism evidence="1">
    <name type="scientific">anaerobic digester metagenome</name>
    <dbReference type="NCBI Taxonomy" id="1263854"/>
    <lineage>
        <taxon>unclassified sequences</taxon>
        <taxon>metagenomes</taxon>
        <taxon>ecological metagenomes</taxon>
    </lineage>
</organism>
<sequence>MSIYLICLRRKGEPKVALDVCMACKHRMKCRTFQQYRNPRLFPESGKPARNSAT</sequence>
<dbReference type="AlphaFoldDB" id="A0A485M4X9"/>
<proteinExistence type="predicted"/>
<dbReference type="EMBL" id="CAADRM010000088">
    <property type="protein sequence ID" value="VFU14157.1"/>
    <property type="molecule type" value="Genomic_DNA"/>
</dbReference>
<accession>A0A485M4X9</accession>
<protein>
    <submittedName>
        <fullName evidence="1">Uncharacterized protein</fullName>
    </submittedName>
</protein>
<gene>
    <name evidence="1" type="ORF">SCFA_260005</name>
</gene>
<evidence type="ECO:0000313" key="1">
    <source>
        <dbReference type="EMBL" id="VFU14157.1"/>
    </source>
</evidence>